<evidence type="ECO:0000256" key="6">
    <source>
        <dbReference type="PIRSR" id="PIRSR630564-2"/>
    </source>
</evidence>
<feature type="domain" description="PH" evidence="8">
    <location>
        <begin position="864"/>
        <end position="956"/>
    </location>
</feature>
<keyword evidence="4" id="KW-0963">Cytoplasm</keyword>
<dbReference type="AlphaFoldDB" id="A0A2P6NR24"/>
<dbReference type="GO" id="GO:0005547">
    <property type="term" value="F:phosphatidylinositol-3,4,5-trisphosphate binding"/>
    <property type="evidence" value="ECO:0007669"/>
    <property type="project" value="UniProtKB-ARBA"/>
</dbReference>
<name>A0A2P6NR24_9EUKA</name>
<dbReference type="PROSITE" id="PS50056">
    <property type="entry name" value="TYR_PHOSPHATASE_2"/>
    <property type="match status" value="1"/>
</dbReference>
<dbReference type="OrthoDB" id="271628at2759"/>
<evidence type="ECO:0000256" key="5">
    <source>
        <dbReference type="PIRSR" id="PIRSR630564-1"/>
    </source>
</evidence>
<dbReference type="SMART" id="SM00233">
    <property type="entry name" value="PH"/>
    <property type="match status" value="2"/>
</dbReference>
<feature type="active site" description="Phosphocysteine intermediate" evidence="5">
    <location>
        <position position="569"/>
    </location>
</feature>
<dbReference type="SMART" id="SM00404">
    <property type="entry name" value="PTPc_motif"/>
    <property type="match status" value="1"/>
</dbReference>
<gene>
    <name evidence="11" type="ORF">PROFUN_05341</name>
</gene>
<dbReference type="PROSITE" id="PS00383">
    <property type="entry name" value="TYR_PHOSPHATASE_1"/>
    <property type="match status" value="1"/>
</dbReference>
<dbReference type="InterPro" id="IPR016130">
    <property type="entry name" value="Tyr_Pase_AS"/>
</dbReference>
<dbReference type="InterPro" id="IPR029021">
    <property type="entry name" value="Prot-tyrosine_phosphatase-like"/>
</dbReference>
<dbReference type="SUPFAM" id="SSF52799">
    <property type="entry name" value="(Phosphotyrosine protein) phosphatases II"/>
    <property type="match status" value="1"/>
</dbReference>
<accession>A0A2P6NR24</accession>
<dbReference type="InterPro" id="IPR000387">
    <property type="entry name" value="Tyr_Pase_dom"/>
</dbReference>
<evidence type="ECO:0000259" key="10">
    <source>
        <dbReference type="PROSITE" id="PS51339"/>
    </source>
</evidence>
<evidence type="ECO:0000313" key="12">
    <source>
        <dbReference type="Proteomes" id="UP000241769"/>
    </source>
</evidence>
<dbReference type="PROSITE" id="PS50003">
    <property type="entry name" value="PH_DOMAIN"/>
    <property type="match status" value="1"/>
</dbReference>
<feature type="compositionally biased region" description="Acidic residues" evidence="7">
    <location>
        <begin position="819"/>
        <end position="829"/>
    </location>
</feature>
<dbReference type="FunFam" id="2.30.29.30:FF:000286">
    <property type="entry name" value="PH-protein kinase domain containing protein"/>
    <property type="match status" value="1"/>
</dbReference>
<organism evidence="11 12">
    <name type="scientific">Planoprotostelium fungivorum</name>
    <dbReference type="NCBI Taxonomy" id="1890364"/>
    <lineage>
        <taxon>Eukaryota</taxon>
        <taxon>Amoebozoa</taxon>
        <taxon>Evosea</taxon>
        <taxon>Variosea</taxon>
        <taxon>Cavosteliida</taxon>
        <taxon>Cavosteliaceae</taxon>
        <taxon>Planoprotostelium</taxon>
    </lineage>
</organism>
<dbReference type="InParanoid" id="A0A2P6NR24"/>
<dbReference type="InterPro" id="IPR001849">
    <property type="entry name" value="PH_domain"/>
</dbReference>
<dbReference type="PROSITE" id="PS51339">
    <property type="entry name" value="PPASE_MYOTUBULARIN"/>
    <property type="match status" value="1"/>
</dbReference>
<keyword evidence="12" id="KW-1185">Reference proteome</keyword>
<protein>
    <submittedName>
        <fullName evidence="11">Myotubularin-related protein 2</fullName>
    </submittedName>
</protein>
<feature type="region of interest" description="Disordered" evidence="7">
    <location>
        <begin position="816"/>
        <end position="847"/>
    </location>
</feature>
<dbReference type="Gene3D" id="2.30.29.30">
    <property type="entry name" value="Pleckstrin-homology domain (PH domain)/Phosphotyrosine-binding domain (PTB)"/>
    <property type="match status" value="2"/>
</dbReference>
<evidence type="ECO:0000256" key="7">
    <source>
        <dbReference type="SAM" id="MobiDB-lite"/>
    </source>
</evidence>
<dbReference type="STRING" id="1890364.A0A2P6NR24"/>
<comment type="subcellular location">
    <subcellularLocation>
        <location evidence="2">Cytoplasm</location>
    </subcellularLocation>
    <subcellularLocation>
        <location evidence="1">Endomembrane system</location>
        <topology evidence="1">Peripheral membrane protein</topology>
    </subcellularLocation>
</comment>
<feature type="binding site" evidence="6">
    <location>
        <begin position="503"/>
        <end position="504"/>
    </location>
    <ligand>
        <name>substrate</name>
    </ligand>
</feature>
<feature type="domain" description="Tyrosine specific protein phosphatases" evidence="9">
    <location>
        <begin position="546"/>
        <end position="582"/>
    </location>
</feature>
<dbReference type="Proteomes" id="UP000241769">
    <property type="component" value="Unassembled WGS sequence"/>
</dbReference>
<dbReference type="InterPro" id="IPR003595">
    <property type="entry name" value="Tyr_Pase_cat"/>
</dbReference>
<sequence>MEDLIQEQTIQGWLELDRKGKRRWIVIREGKLFWYKTQTEAKYGGFIDLYRCSNIIPMHERGIERKVIGFTINAYDKKHVFYTKEEEAGKWIESLNIYMSNILGRGTIRRHTRATPVRETILEMEYEEELKEEFSAEKCEQLISDAYQLCSDWYHTPRTFLTGEKIIHKVNGVIMHNWDEFGIEYAVTGSAMVTVYNVRFVPDNDLEFAVIPHLQISKIEAVNEHASNAQKSKLPKFMKKTVPTIRPGNANVMNVLNIECKDGRRLRLTFPLENPGSPRETDSQVVEEFMGQMHVAFPYSVNALFAFRFRQQRDECRSNIIEKMTRAMSVEPSEDVRQRLAAMREDLEAEEDGWTAYSVVDEFRRIGVPNEQWKFTNANCEYRLCKTYPEQLVIPSSVTIEDVKKVANFRSLGRIPALTWRHPNKALNSVIVRCSQPRVGLTNERSVEDEAMCQAIGVGMQGKLYVMDARPKVNAMANQAKGSGYENMAQYKNMTLKFLGIDNIHVVRSSLLKLQALCQPKTLKKRKEYHGWLMSIESTGWLTLIRKILKGARRIAELVEKGNSVIIHCSDGWDRTSQLSALAELMLDPYFRTIRGFQVLIEKDWLSFGHKFAERCGHLSYELDKEYSPIFLQFMDVVFQIVRQFPFAFEFNTVYLIEILDHVNSGLFGTFLCNSIHEREQSSLFQDTYSLWTFINHHANSHRFVNSSYQSPFGMSDPKECHIVDFIDPSTSQPHIVLWEEYYFRYNKHLILPVERGNKLNEVSERIKSNYFGLEAAVKYLLQDPSNVDATQLQELYDRYLNDTFLYADLTPTRHLDDGENDSEDDALSDQDSLNDSPQIADVSADSSPQLGLSQSLFSLTDQGILKQGFLLKKGGNRHNWKSRWFICTPHYVCYFKKQTDQKPCGQVSLEGAKIGTSNRKANCFAIHTVQRTYFISATTEAERDEWMKVLNDVTEKFRISVISVASSET</sequence>
<comment type="similarity">
    <text evidence="3">Belongs to the protein-tyrosine phosphatase family. Non-receptor class myotubularin subfamily.</text>
</comment>
<proteinExistence type="inferred from homology"/>
<comment type="caution">
    <text evidence="11">The sequence shown here is derived from an EMBL/GenBank/DDBJ whole genome shotgun (WGS) entry which is preliminary data.</text>
</comment>
<evidence type="ECO:0000256" key="3">
    <source>
        <dbReference type="ARBA" id="ARBA00007471"/>
    </source>
</evidence>
<dbReference type="Pfam" id="PF06602">
    <property type="entry name" value="Myotub-related"/>
    <property type="match status" value="1"/>
</dbReference>
<feature type="binding site" evidence="6">
    <location>
        <begin position="569"/>
        <end position="575"/>
    </location>
    <ligand>
        <name>substrate</name>
    </ligand>
</feature>
<dbReference type="Pfam" id="PF00169">
    <property type="entry name" value="PH"/>
    <property type="match status" value="1"/>
</dbReference>
<evidence type="ECO:0000259" key="8">
    <source>
        <dbReference type="PROSITE" id="PS50003"/>
    </source>
</evidence>
<dbReference type="EMBL" id="MDYQ01000031">
    <property type="protein sequence ID" value="PRP86422.1"/>
    <property type="molecule type" value="Genomic_DNA"/>
</dbReference>
<dbReference type="InterPro" id="IPR010569">
    <property type="entry name" value="Myotubularin-like_Pase_dom"/>
</dbReference>
<evidence type="ECO:0000313" key="11">
    <source>
        <dbReference type="EMBL" id="PRP86422.1"/>
    </source>
</evidence>
<dbReference type="InterPro" id="IPR030564">
    <property type="entry name" value="Myotubularin"/>
</dbReference>
<evidence type="ECO:0000259" key="9">
    <source>
        <dbReference type="PROSITE" id="PS50056"/>
    </source>
</evidence>
<evidence type="ECO:0000256" key="2">
    <source>
        <dbReference type="ARBA" id="ARBA00004496"/>
    </source>
</evidence>
<evidence type="ECO:0000256" key="1">
    <source>
        <dbReference type="ARBA" id="ARBA00004184"/>
    </source>
</evidence>
<evidence type="ECO:0000256" key="4">
    <source>
        <dbReference type="ARBA" id="ARBA00022490"/>
    </source>
</evidence>
<dbReference type="InterPro" id="IPR011993">
    <property type="entry name" value="PH-like_dom_sf"/>
</dbReference>
<dbReference type="GO" id="GO:0005737">
    <property type="term" value="C:cytoplasm"/>
    <property type="evidence" value="ECO:0007669"/>
    <property type="project" value="UniProtKB-SubCell"/>
</dbReference>
<feature type="domain" description="Myotubularin phosphatase" evidence="10">
    <location>
        <begin position="353"/>
        <end position="743"/>
    </location>
</feature>
<dbReference type="PANTHER" id="PTHR10807">
    <property type="entry name" value="MYOTUBULARIN-RELATED"/>
    <property type="match status" value="1"/>
</dbReference>
<dbReference type="SUPFAM" id="SSF50729">
    <property type="entry name" value="PH domain-like"/>
    <property type="match status" value="3"/>
</dbReference>
<dbReference type="GO" id="GO:0012505">
    <property type="term" value="C:endomembrane system"/>
    <property type="evidence" value="ECO:0007669"/>
    <property type="project" value="UniProtKB-SubCell"/>
</dbReference>
<feature type="binding site" evidence="6">
    <location>
        <begin position="478"/>
        <end position="481"/>
    </location>
    <ligand>
        <name>substrate</name>
    </ligand>
</feature>
<reference evidence="11 12" key="1">
    <citation type="journal article" date="2018" name="Genome Biol. Evol.">
        <title>Multiple Roots of Fruiting Body Formation in Amoebozoa.</title>
        <authorList>
            <person name="Hillmann F."/>
            <person name="Forbes G."/>
            <person name="Novohradska S."/>
            <person name="Ferling I."/>
            <person name="Riege K."/>
            <person name="Groth M."/>
            <person name="Westermann M."/>
            <person name="Marz M."/>
            <person name="Spaller T."/>
            <person name="Winckler T."/>
            <person name="Schaap P."/>
            <person name="Glockner G."/>
        </authorList>
    </citation>
    <scope>NUCLEOTIDE SEQUENCE [LARGE SCALE GENOMIC DNA]</scope>
    <source>
        <strain evidence="11 12">Jena</strain>
    </source>
</reference>